<accession>A0A3B1AL55</accession>
<gene>
    <name evidence="1" type="ORF">MNBD_GAMMA21-970</name>
</gene>
<organism evidence="1">
    <name type="scientific">hydrothermal vent metagenome</name>
    <dbReference type="NCBI Taxonomy" id="652676"/>
    <lineage>
        <taxon>unclassified sequences</taxon>
        <taxon>metagenomes</taxon>
        <taxon>ecological metagenomes</taxon>
    </lineage>
</organism>
<protein>
    <submittedName>
        <fullName evidence="1">Uncharacterized protein</fullName>
    </submittedName>
</protein>
<evidence type="ECO:0000313" key="1">
    <source>
        <dbReference type="EMBL" id="VAW93366.1"/>
    </source>
</evidence>
<reference evidence="1" key="1">
    <citation type="submission" date="2018-06" db="EMBL/GenBank/DDBJ databases">
        <authorList>
            <person name="Zhirakovskaya E."/>
        </authorList>
    </citation>
    <scope>NUCLEOTIDE SEQUENCE</scope>
</reference>
<sequence length="221" mass="25763">MSETEKEIEELVLKESLVSAAGLNASSLQIGIRGDPSMRETTGDRKRYLSDVDENIDELIPWFQELLLNRSTYQLFVGFNNGEIRTNSVFDPMTHEVHSAEKMADHNYIERQFPLIDYDEKVKLIQETYQCVRNNPVYKRMPSYWQNIMARRGANWEAMEVEEIISVVTTLKTLREMPTYYMRNITINIVQSIVRIQFNCDGTQIVSAENYSEFLEENLPS</sequence>
<dbReference type="AlphaFoldDB" id="A0A3B1AL55"/>
<dbReference type="EMBL" id="UOFR01000018">
    <property type="protein sequence ID" value="VAW93366.1"/>
    <property type="molecule type" value="Genomic_DNA"/>
</dbReference>
<name>A0A3B1AL55_9ZZZZ</name>
<proteinExistence type="predicted"/>